<keyword evidence="2" id="KW-1185">Reference proteome</keyword>
<evidence type="ECO:0008006" key="3">
    <source>
        <dbReference type="Google" id="ProtNLM"/>
    </source>
</evidence>
<evidence type="ECO:0000313" key="2">
    <source>
        <dbReference type="Proteomes" id="UP001183824"/>
    </source>
</evidence>
<proteinExistence type="predicted"/>
<organism evidence="1 2">
    <name type="scientific">Streptomyces doebereineriae</name>
    <dbReference type="NCBI Taxonomy" id="3075528"/>
    <lineage>
        <taxon>Bacteria</taxon>
        <taxon>Bacillati</taxon>
        <taxon>Actinomycetota</taxon>
        <taxon>Actinomycetes</taxon>
        <taxon>Kitasatosporales</taxon>
        <taxon>Streptomycetaceae</taxon>
        <taxon>Streptomyces</taxon>
    </lineage>
</organism>
<dbReference type="EMBL" id="JAVREZ010000012">
    <property type="protein sequence ID" value="MDT0484670.1"/>
    <property type="molecule type" value="Genomic_DNA"/>
</dbReference>
<accession>A0ABU2VGG1</accession>
<comment type="caution">
    <text evidence="1">The sequence shown here is derived from an EMBL/GenBank/DDBJ whole genome shotgun (WGS) entry which is preliminary data.</text>
</comment>
<dbReference type="RefSeq" id="WP_311717523.1">
    <property type="nucleotide sequence ID" value="NZ_JAVREZ010000012.1"/>
</dbReference>
<evidence type="ECO:0000313" key="1">
    <source>
        <dbReference type="EMBL" id="MDT0484670.1"/>
    </source>
</evidence>
<dbReference type="Proteomes" id="UP001183824">
    <property type="component" value="Unassembled WGS sequence"/>
</dbReference>
<gene>
    <name evidence="1" type="ORF">RNB18_31580</name>
</gene>
<protein>
    <recommendedName>
        <fullName evidence="3">Esterase</fullName>
    </recommendedName>
</protein>
<sequence>MAQAEADDGFVLRGWLVLPEGASAERPAPLLVVTYAASLSIFV</sequence>
<name>A0ABU2VGG1_9ACTN</name>
<reference evidence="2" key="1">
    <citation type="submission" date="2023-07" db="EMBL/GenBank/DDBJ databases">
        <title>30 novel species of actinomycetes from the DSMZ collection.</title>
        <authorList>
            <person name="Nouioui I."/>
        </authorList>
    </citation>
    <scope>NUCLEOTIDE SEQUENCE [LARGE SCALE GENOMIC DNA]</scope>
    <source>
        <strain evidence="2">DSM 41640</strain>
    </source>
</reference>